<dbReference type="AlphaFoldDB" id="A0A0F9AQ37"/>
<gene>
    <name evidence="1" type="ORF">LCGC14_2544670</name>
</gene>
<accession>A0A0F9AQ37</accession>
<evidence type="ECO:0000313" key="1">
    <source>
        <dbReference type="EMBL" id="KKL11555.1"/>
    </source>
</evidence>
<name>A0A0F9AQ37_9ZZZZ</name>
<reference evidence="1" key="1">
    <citation type="journal article" date="2015" name="Nature">
        <title>Complex archaea that bridge the gap between prokaryotes and eukaryotes.</title>
        <authorList>
            <person name="Spang A."/>
            <person name="Saw J.H."/>
            <person name="Jorgensen S.L."/>
            <person name="Zaremba-Niedzwiedzka K."/>
            <person name="Martijn J."/>
            <person name="Lind A.E."/>
            <person name="van Eijk R."/>
            <person name="Schleper C."/>
            <person name="Guy L."/>
            <person name="Ettema T.J."/>
        </authorList>
    </citation>
    <scope>NUCLEOTIDE SEQUENCE</scope>
</reference>
<feature type="non-terminal residue" evidence="1">
    <location>
        <position position="1"/>
    </location>
</feature>
<organism evidence="1">
    <name type="scientific">marine sediment metagenome</name>
    <dbReference type="NCBI Taxonomy" id="412755"/>
    <lineage>
        <taxon>unclassified sequences</taxon>
        <taxon>metagenomes</taxon>
        <taxon>ecological metagenomes</taxon>
    </lineage>
</organism>
<dbReference type="EMBL" id="LAZR01041604">
    <property type="protein sequence ID" value="KKL11555.1"/>
    <property type="molecule type" value="Genomic_DNA"/>
</dbReference>
<sequence length="349" mass="36037">DGTGYNKANSEIGTAAALTANNDKTGYALGTTASNDLSDVIWNEPVAAHGTTNQFGGLIVDNLDAKISGISATIASTAIDDIADAVWEEPIAGHATTDDFGGFTQNRMDDQITSRASTDKTGYALASTARDDVADDVWDETVVGHASTDAFGGMIVDNLDANITSRMSSTRSTLGSTEVANANLTQVKGSSVNADNWVTNIDDTISSRASTAEVDTALATLNDISTGNIDTALGTLNDISTGNVDTAVSSLATTGNIDTALGTLNDISTGNVDTSINTALFLDATSESTGLGGSLGNKISATYERMYNHHQQDSSTQVVMKSGSTLDVKFVMTVTNTSTLQTVQEATTA</sequence>
<proteinExistence type="predicted"/>
<comment type="caution">
    <text evidence="1">The sequence shown here is derived from an EMBL/GenBank/DDBJ whole genome shotgun (WGS) entry which is preliminary data.</text>
</comment>
<protein>
    <submittedName>
        <fullName evidence="1">Uncharacterized protein</fullName>
    </submittedName>
</protein>